<comment type="caution">
    <text evidence="7">The sequence shown here is derived from an EMBL/GenBank/DDBJ whole genome shotgun (WGS) entry which is preliminary data.</text>
</comment>
<dbReference type="Proteomes" id="UP000593573">
    <property type="component" value="Unassembled WGS sequence"/>
</dbReference>
<evidence type="ECO:0000256" key="6">
    <source>
        <dbReference type="RuleBase" id="RU000382"/>
    </source>
</evidence>
<dbReference type="GO" id="GO:0019752">
    <property type="term" value="P:carboxylic acid metabolic process"/>
    <property type="evidence" value="ECO:0007669"/>
    <property type="project" value="InterPro"/>
</dbReference>
<dbReference type="InterPro" id="IPR021115">
    <property type="entry name" value="Pyridoxal-P_BS"/>
</dbReference>
<sequence length="388" mass="43643">PNYFAYFPSSGTIVGFLGEVLSTNFNVLGFNWVSSLAMNELEFVTMDWLGQMLGLPQSFLFFGTGGGVIQGTTCEAILCTLVAARDQMLAKVGRENIGKLLSLSVRPNPLCTFKRTELIPFLLCVTIGTKSTTIVDLIRSLSEVTKDYGILIHVDAAYAGSACIGPEYRLFIDGIENVNSFSLNAYKWFFTTLDCCYLWVKDPGALTKSLSTRVELLTNNASDLKQVVDYKDCQITLNKRFRSMKLWLVLRSNVVCNLRNFLRSHAKMAKIFQLVENNNMFEVVAPRNFAMVCFRVFPTALEKEINGCNIESGNIESKLVDQEYANDFNQNLFETVNESGKVFMTHTIVEGIYVIRFVVGATLTEDKHVISRLGKWRKIWLMTCLATI</sequence>
<keyword evidence="3" id="KW-0210">Decarboxylase</keyword>
<protein>
    <recommendedName>
        <fullName evidence="9">Tyrosine decarboxylase</fullName>
    </recommendedName>
</protein>
<dbReference type="SUPFAM" id="SSF53383">
    <property type="entry name" value="PLP-dependent transferases"/>
    <property type="match status" value="1"/>
</dbReference>
<name>A0A7J8VQT3_9ROSI</name>
<dbReference type="InterPro" id="IPR015421">
    <property type="entry name" value="PyrdxlP-dep_Trfase_major"/>
</dbReference>
<dbReference type="PANTHER" id="PTHR11999:SF96">
    <property type="entry name" value="TYROSINE DECARBOXYLASE"/>
    <property type="match status" value="1"/>
</dbReference>
<evidence type="ECO:0000256" key="2">
    <source>
        <dbReference type="ARBA" id="ARBA00009533"/>
    </source>
</evidence>
<dbReference type="AlphaFoldDB" id="A0A7J8VQT3"/>
<accession>A0A7J8VQT3</accession>
<keyword evidence="5 6" id="KW-0456">Lyase</keyword>
<dbReference type="GO" id="GO:0016831">
    <property type="term" value="F:carboxy-lyase activity"/>
    <property type="evidence" value="ECO:0007669"/>
    <property type="project" value="UniProtKB-KW"/>
</dbReference>
<dbReference type="Gene3D" id="3.40.640.10">
    <property type="entry name" value="Type I PLP-dependent aspartate aminotransferase-like (Major domain)"/>
    <property type="match status" value="2"/>
</dbReference>
<keyword evidence="4 6" id="KW-0663">Pyridoxal phosphate</keyword>
<dbReference type="GO" id="GO:0006520">
    <property type="term" value="P:amino acid metabolic process"/>
    <property type="evidence" value="ECO:0007669"/>
    <property type="project" value="InterPro"/>
</dbReference>
<evidence type="ECO:0000313" key="8">
    <source>
        <dbReference type="Proteomes" id="UP000593573"/>
    </source>
</evidence>
<dbReference type="PRINTS" id="PR00800">
    <property type="entry name" value="YHDCRBOXLASE"/>
</dbReference>
<comment type="cofactor">
    <cofactor evidence="1 6">
        <name>pyridoxal 5'-phosphate</name>
        <dbReference type="ChEBI" id="CHEBI:597326"/>
    </cofactor>
</comment>
<dbReference type="InterPro" id="IPR002129">
    <property type="entry name" value="PyrdxlP-dep_de-COase"/>
</dbReference>
<dbReference type="OrthoDB" id="639767at2759"/>
<evidence type="ECO:0000256" key="3">
    <source>
        <dbReference type="ARBA" id="ARBA00022793"/>
    </source>
</evidence>
<dbReference type="InterPro" id="IPR015424">
    <property type="entry name" value="PyrdxlP-dep_Trfase"/>
</dbReference>
<dbReference type="GO" id="GO:0030170">
    <property type="term" value="F:pyridoxal phosphate binding"/>
    <property type="evidence" value="ECO:0007669"/>
    <property type="project" value="InterPro"/>
</dbReference>
<evidence type="ECO:0000313" key="7">
    <source>
        <dbReference type="EMBL" id="MBA0664983.1"/>
    </source>
</evidence>
<dbReference type="PANTHER" id="PTHR11999">
    <property type="entry name" value="GROUP II PYRIDOXAL-5-PHOSPHATE DECARBOXYLASE"/>
    <property type="match status" value="1"/>
</dbReference>
<gene>
    <name evidence="7" type="ORF">Goklo_004911</name>
</gene>
<dbReference type="InterPro" id="IPR015422">
    <property type="entry name" value="PyrdxlP-dep_Trfase_small"/>
</dbReference>
<feature type="non-terminal residue" evidence="7">
    <location>
        <position position="1"/>
    </location>
</feature>
<evidence type="ECO:0000256" key="1">
    <source>
        <dbReference type="ARBA" id="ARBA00001933"/>
    </source>
</evidence>
<evidence type="ECO:0008006" key="9">
    <source>
        <dbReference type="Google" id="ProtNLM"/>
    </source>
</evidence>
<evidence type="ECO:0000256" key="4">
    <source>
        <dbReference type="ARBA" id="ARBA00022898"/>
    </source>
</evidence>
<comment type="similarity">
    <text evidence="2 6">Belongs to the group II decarboxylase family.</text>
</comment>
<proteinExistence type="inferred from homology"/>
<dbReference type="EMBL" id="JABFAB010000011">
    <property type="protein sequence ID" value="MBA0664983.1"/>
    <property type="molecule type" value="Genomic_DNA"/>
</dbReference>
<dbReference type="InterPro" id="IPR010977">
    <property type="entry name" value="Aromatic_deC"/>
</dbReference>
<reference evidence="7 8" key="1">
    <citation type="journal article" date="2019" name="Genome Biol. Evol.">
        <title>Insights into the evolution of the New World diploid cottons (Gossypium, subgenus Houzingenia) based on genome sequencing.</title>
        <authorList>
            <person name="Grover C.E."/>
            <person name="Arick M.A. 2nd"/>
            <person name="Thrash A."/>
            <person name="Conover J.L."/>
            <person name="Sanders W.S."/>
            <person name="Peterson D.G."/>
            <person name="Frelichowski J.E."/>
            <person name="Scheffler J.A."/>
            <person name="Scheffler B.E."/>
            <person name="Wendel J.F."/>
        </authorList>
    </citation>
    <scope>NUCLEOTIDE SEQUENCE [LARGE SCALE GENOMIC DNA]</scope>
    <source>
        <strain evidence="7">57</strain>
        <tissue evidence="7">Leaf</tissue>
    </source>
</reference>
<organism evidence="7 8">
    <name type="scientific">Gossypium klotzschianum</name>
    <dbReference type="NCBI Taxonomy" id="34286"/>
    <lineage>
        <taxon>Eukaryota</taxon>
        <taxon>Viridiplantae</taxon>
        <taxon>Streptophyta</taxon>
        <taxon>Embryophyta</taxon>
        <taxon>Tracheophyta</taxon>
        <taxon>Spermatophyta</taxon>
        <taxon>Magnoliopsida</taxon>
        <taxon>eudicotyledons</taxon>
        <taxon>Gunneridae</taxon>
        <taxon>Pentapetalae</taxon>
        <taxon>rosids</taxon>
        <taxon>malvids</taxon>
        <taxon>Malvales</taxon>
        <taxon>Malvaceae</taxon>
        <taxon>Malvoideae</taxon>
        <taxon>Gossypium</taxon>
    </lineage>
</organism>
<dbReference type="GO" id="GO:0005737">
    <property type="term" value="C:cytoplasm"/>
    <property type="evidence" value="ECO:0007669"/>
    <property type="project" value="TreeGrafter"/>
</dbReference>
<dbReference type="Pfam" id="PF00282">
    <property type="entry name" value="Pyridoxal_deC"/>
    <property type="match status" value="2"/>
</dbReference>
<dbReference type="Gene3D" id="3.90.1150.10">
    <property type="entry name" value="Aspartate Aminotransferase, domain 1"/>
    <property type="match status" value="1"/>
</dbReference>
<evidence type="ECO:0000256" key="5">
    <source>
        <dbReference type="ARBA" id="ARBA00023239"/>
    </source>
</evidence>
<dbReference type="PROSITE" id="PS00392">
    <property type="entry name" value="DDC_GAD_HDC_YDC"/>
    <property type="match status" value="1"/>
</dbReference>
<keyword evidence="8" id="KW-1185">Reference proteome</keyword>